<dbReference type="RefSeq" id="WP_267675434.1">
    <property type="nucleotide sequence ID" value="NZ_CP113088.1"/>
</dbReference>
<evidence type="ECO:0000313" key="2">
    <source>
        <dbReference type="Proteomes" id="UP001164705"/>
    </source>
</evidence>
<dbReference type="AlphaFoldDB" id="A0A9E8MTM7"/>
<evidence type="ECO:0000313" key="1">
    <source>
        <dbReference type="EMBL" id="WAC00886.1"/>
    </source>
</evidence>
<reference evidence="1" key="1">
    <citation type="submission" date="2022-11" db="EMBL/GenBank/DDBJ databases">
        <title>Lacinutrix neustonica HL-RS19T sp. nov., isolated from the surface microlayer sample of brackish Lake Shihwa.</title>
        <authorList>
            <person name="Choi J.Y."/>
            <person name="Hwang C.Y."/>
        </authorList>
    </citation>
    <scope>NUCLEOTIDE SEQUENCE</scope>
    <source>
        <strain evidence="1">HL-RS19</strain>
    </source>
</reference>
<gene>
    <name evidence="1" type="ORF">N7U66_11620</name>
</gene>
<dbReference type="EMBL" id="CP113088">
    <property type="protein sequence ID" value="WAC00886.1"/>
    <property type="molecule type" value="Genomic_DNA"/>
</dbReference>
<keyword evidence="2" id="KW-1185">Reference proteome</keyword>
<accession>A0A9E8MTM7</accession>
<sequence length="134" mass="14872">MIAAEEHALQPDTDGIFGVLNTTGNTSRTDFFDSLVKKTKHPLKSFKINKGVSSLPKTEDTLDSRTVEYVFEAGVSALDNISKYASKSRINLMCFNDKGHDKTNKNIKNVINKLNVSLLLRGIHKNDATEVAFK</sequence>
<protein>
    <submittedName>
        <fullName evidence="1">Uncharacterized protein</fullName>
    </submittedName>
</protein>
<organism evidence="1 2">
    <name type="scientific">Lacinutrix neustonica</name>
    <dbReference type="NCBI Taxonomy" id="2980107"/>
    <lineage>
        <taxon>Bacteria</taxon>
        <taxon>Pseudomonadati</taxon>
        <taxon>Bacteroidota</taxon>
        <taxon>Flavobacteriia</taxon>
        <taxon>Flavobacteriales</taxon>
        <taxon>Flavobacteriaceae</taxon>
        <taxon>Lacinutrix</taxon>
    </lineage>
</organism>
<dbReference type="Proteomes" id="UP001164705">
    <property type="component" value="Chromosome"/>
</dbReference>
<proteinExistence type="predicted"/>
<name>A0A9E8MTM7_9FLAO</name>
<dbReference type="KEGG" id="lnu:N7U66_11620"/>